<dbReference type="RefSeq" id="WP_101333210.1">
    <property type="nucleotide sequence ID" value="NZ_PJNI01000001.1"/>
</dbReference>
<dbReference type="AlphaFoldDB" id="A0A2I0R662"/>
<evidence type="ECO:0000313" key="2">
    <source>
        <dbReference type="Proteomes" id="UP000236654"/>
    </source>
</evidence>
<reference evidence="1 2" key="1">
    <citation type="submission" date="2017-12" db="EMBL/GenBank/DDBJ databases">
        <title>The draft genome sequence of Brumimicrobium saltpan LHR20.</title>
        <authorList>
            <person name="Do Z.-J."/>
            <person name="Luo H.-R."/>
        </authorList>
    </citation>
    <scope>NUCLEOTIDE SEQUENCE [LARGE SCALE GENOMIC DNA]</scope>
    <source>
        <strain evidence="1 2">LHR20</strain>
    </source>
</reference>
<sequence length="218" mass="24606">MKNLIFISLLFFFAASCKKETSVVIQAKDYNTGDGTAYAGQEYAVAESWTPFQETKSKIVATGFLDANGQASFNLKMKNNRKYVLGVSEPDNICYGGLVQHYLEHEKNNMVDFDFLTCGSAIVPTNNINCDGAGDKMQYKYYYTDNPDIYIYRGFGNYSDWSEITFVEGCVSFPGGYNPIPVGNYTFEWRVLRQSGTTTGIDYFTVTENDTTTYILDY</sequence>
<proteinExistence type="predicted"/>
<dbReference type="PROSITE" id="PS51257">
    <property type="entry name" value="PROKAR_LIPOPROTEIN"/>
    <property type="match status" value="1"/>
</dbReference>
<accession>A0A2I0R662</accession>
<keyword evidence="2" id="KW-1185">Reference proteome</keyword>
<protein>
    <submittedName>
        <fullName evidence="1">Uncharacterized protein</fullName>
    </submittedName>
</protein>
<dbReference type="Proteomes" id="UP000236654">
    <property type="component" value="Unassembled WGS sequence"/>
</dbReference>
<organism evidence="1 2">
    <name type="scientific">Brumimicrobium salinarum</name>
    <dbReference type="NCBI Taxonomy" id="2058658"/>
    <lineage>
        <taxon>Bacteria</taxon>
        <taxon>Pseudomonadati</taxon>
        <taxon>Bacteroidota</taxon>
        <taxon>Flavobacteriia</taxon>
        <taxon>Flavobacteriales</taxon>
        <taxon>Crocinitomicaceae</taxon>
        <taxon>Brumimicrobium</taxon>
    </lineage>
</organism>
<dbReference type="EMBL" id="PJNI01000001">
    <property type="protein sequence ID" value="PKR82064.1"/>
    <property type="molecule type" value="Genomic_DNA"/>
</dbReference>
<gene>
    <name evidence="1" type="ORF">CW751_01630</name>
</gene>
<name>A0A2I0R662_9FLAO</name>
<evidence type="ECO:0000313" key="1">
    <source>
        <dbReference type="EMBL" id="PKR82064.1"/>
    </source>
</evidence>
<dbReference type="OrthoDB" id="9820248at2"/>
<comment type="caution">
    <text evidence="1">The sequence shown here is derived from an EMBL/GenBank/DDBJ whole genome shotgun (WGS) entry which is preliminary data.</text>
</comment>